<dbReference type="EMBL" id="KV454438">
    <property type="protein sequence ID" value="ODQ77912.1"/>
    <property type="molecule type" value="Genomic_DNA"/>
</dbReference>
<dbReference type="Pfam" id="PF00400">
    <property type="entry name" value="WD40"/>
    <property type="match status" value="1"/>
</dbReference>
<organism evidence="1 2">
    <name type="scientific">Babjeviella inositovora NRRL Y-12698</name>
    <dbReference type="NCBI Taxonomy" id="984486"/>
    <lineage>
        <taxon>Eukaryota</taxon>
        <taxon>Fungi</taxon>
        <taxon>Dikarya</taxon>
        <taxon>Ascomycota</taxon>
        <taxon>Saccharomycotina</taxon>
        <taxon>Pichiomycetes</taxon>
        <taxon>Serinales incertae sedis</taxon>
        <taxon>Babjeviella</taxon>
    </lineage>
</organism>
<accession>A0A1E3QLF1</accession>
<protein>
    <recommendedName>
        <fullName evidence="3">SPS-sensor component PTR3</fullName>
    </recommendedName>
</protein>
<sequence length="604" mass="67294">MSLAQLKELLHLPARPALQTTSVERSLVGDCSMLTCGCLISESYANILVNGGFLTCPVCSQSKTKVLAPVEPLRALYRLVRERDTPKIARGKSGSRRSAQPFSPNATNFMNLFYDIAKSESEKTEIKPLSAQSTENIDVTSTETPIFDSSFTKLTGDSISKLDSRPANKPSDFPISPSNLTKQLAGISSRDEGKEYNFAKCFPMYRKQYQHATHQKFFKPRSQLFIATAISPDMRKFVLLGEKRWEVYEIPEDPARAPTLVCCGKSTGEYGTHLESLQMPSTQNTILIGTDTREKLKSWEHLYCALSDRHLVIAGTRGVVRVIDLELRGTPVYTYCSSFPIRCVDISPDETYVACGITGKERLSGTEQTLIVLHQLKYGNIGGETLLMKVEPITITLPYRDPINSLSFSLDLKYLACSTVLELRFMVISVENSQSPRLILKSLRSLDTSLESEGITDIRFFPDNKLMAVSSVAFNAPPIIIRTKIDSIRGVHEIAQPVMVMRVDEVGSTIHRIAVSPRGDALAFLDRNGMVYVMLAPDMHHETRRVVIAAEVTNAYRMRESASIRFSKNGHRLYIVDRRGVLYIQDFAAGLPLDSGVAKCKILN</sequence>
<dbReference type="GO" id="GO:0043200">
    <property type="term" value="P:response to amino acid"/>
    <property type="evidence" value="ECO:0007669"/>
    <property type="project" value="EnsemblFungi"/>
</dbReference>
<dbReference type="RefSeq" id="XP_018983240.1">
    <property type="nucleotide sequence ID" value="XM_019131985.1"/>
</dbReference>
<evidence type="ECO:0000313" key="1">
    <source>
        <dbReference type="EMBL" id="ODQ77912.1"/>
    </source>
</evidence>
<evidence type="ECO:0000313" key="2">
    <source>
        <dbReference type="Proteomes" id="UP000094336"/>
    </source>
</evidence>
<dbReference type="STRING" id="984486.A0A1E3QLF1"/>
<dbReference type="GO" id="GO:0005886">
    <property type="term" value="C:plasma membrane"/>
    <property type="evidence" value="ECO:0007669"/>
    <property type="project" value="EnsemblFungi"/>
</dbReference>
<dbReference type="Proteomes" id="UP000094336">
    <property type="component" value="Unassembled WGS sequence"/>
</dbReference>
<reference evidence="2" key="1">
    <citation type="submission" date="2016-05" db="EMBL/GenBank/DDBJ databases">
        <title>Comparative genomics of biotechnologically important yeasts.</title>
        <authorList>
            <consortium name="DOE Joint Genome Institute"/>
            <person name="Riley R."/>
            <person name="Haridas S."/>
            <person name="Wolfe K.H."/>
            <person name="Lopes M.R."/>
            <person name="Hittinger C.T."/>
            <person name="Goker M."/>
            <person name="Salamov A."/>
            <person name="Wisecaver J."/>
            <person name="Long T.M."/>
            <person name="Aerts A.L."/>
            <person name="Barry K."/>
            <person name="Choi C."/>
            <person name="Clum A."/>
            <person name="Coughlan A.Y."/>
            <person name="Deshpande S."/>
            <person name="Douglass A.P."/>
            <person name="Hanson S.J."/>
            <person name="Klenk H.-P."/>
            <person name="Labutti K."/>
            <person name="Lapidus A."/>
            <person name="Lindquist E."/>
            <person name="Lipzen A."/>
            <person name="Meier-Kolthoff J.P."/>
            <person name="Ohm R.A."/>
            <person name="Otillar R.P."/>
            <person name="Pangilinan J."/>
            <person name="Peng Y."/>
            <person name="Rokas A."/>
            <person name="Rosa C.A."/>
            <person name="Scheuner C."/>
            <person name="Sibirny A.A."/>
            <person name="Slot J.C."/>
            <person name="Stielow J.B."/>
            <person name="Sun H."/>
            <person name="Kurtzman C.P."/>
            <person name="Blackwell M."/>
            <person name="Grigoriev I.V."/>
            <person name="Jeffries T.W."/>
        </authorList>
    </citation>
    <scope>NUCLEOTIDE SEQUENCE [LARGE SCALE GENOMIC DNA]</scope>
    <source>
        <strain evidence="2">NRRL Y-12698</strain>
    </source>
</reference>
<proteinExistence type="predicted"/>
<dbReference type="AlphaFoldDB" id="A0A1E3QLF1"/>
<evidence type="ECO:0008006" key="3">
    <source>
        <dbReference type="Google" id="ProtNLM"/>
    </source>
</evidence>
<dbReference type="InterPro" id="IPR001680">
    <property type="entry name" value="WD40_rpt"/>
</dbReference>
<gene>
    <name evidence="1" type="ORF">BABINDRAFT_40630</name>
</gene>
<name>A0A1E3QLF1_9ASCO</name>
<dbReference type="SUPFAM" id="SSF69322">
    <property type="entry name" value="Tricorn protease domain 2"/>
    <property type="match status" value="1"/>
</dbReference>
<keyword evidence="2" id="KW-1185">Reference proteome</keyword>
<dbReference type="GeneID" id="30149838"/>
<dbReference type="InterPro" id="IPR015943">
    <property type="entry name" value="WD40/YVTN_repeat-like_dom_sf"/>
</dbReference>
<dbReference type="OrthoDB" id="5324744at2759"/>
<dbReference type="Gene3D" id="2.130.10.10">
    <property type="entry name" value="YVTN repeat-like/Quinoprotein amine dehydrogenase"/>
    <property type="match status" value="1"/>
</dbReference>